<dbReference type="Proteomes" id="UP000015241">
    <property type="component" value="Unassembled WGS sequence"/>
</dbReference>
<reference evidence="1 2" key="1">
    <citation type="journal article" date="2012" name="Science">
        <title>The Paleozoic origin of enzymatic lignin decomposition reconstructed from 31 fungal genomes.</title>
        <authorList>
            <person name="Floudas D."/>
            <person name="Binder M."/>
            <person name="Riley R."/>
            <person name="Barry K."/>
            <person name="Blanchette R.A."/>
            <person name="Henrissat B."/>
            <person name="Martinez A.T."/>
            <person name="Otillar R."/>
            <person name="Spatafora J.W."/>
            <person name="Yadav J.S."/>
            <person name="Aerts A."/>
            <person name="Benoit I."/>
            <person name="Boyd A."/>
            <person name="Carlson A."/>
            <person name="Copeland A."/>
            <person name="Coutinho P.M."/>
            <person name="de Vries R.P."/>
            <person name="Ferreira P."/>
            <person name="Findley K."/>
            <person name="Foster B."/>
            <person name="Gaskell J."/>
            <person name="Glotzer D."/>
            <person name="Gorecki P."/>
            <person name="Heitman J."/>
            <person name="Hesse C."/>
            <person name="Hori C."/>
            <person name="Igarashi K."/>
            <person name="Jurgens J.A."/>
            <person name="Kallen N."/>
            <person name="Kersten P."/>
            <person name="Kohler A."/>
            <person name="Kuees U."/>
            <person name="Kumar T.K.A."/>
            <person name="Kuo A."/>
            <person name="LaButti K."/>
            <person name="Larrondo L.F."/>
            <person name="Lindquist E."/>
            <person name="Ling A."/>
            <person name="Lombard V."/>
            <person name="Lucas S."/>
            <person name="Lundell T."/>
            <person name="Martin R."/>
            <person name="McLaughlin D.J."/>
            <person name="Morgenstern I."/>
            <person name="Morin E."/>
            <person name="Murat C."/>
            <person name="Nagy L.G."/>
            <person name="Nolan M."/>
            <person name="Ohm R.A."/>
            <person name="Patyshakuliyeva A."/>
            <person name="Rokas A."/>
            <person name="Ruiz-Duenas F.J."/>
            <person name="Sabat G."/>
            <person name="Salamov A."/>
            <person name="Samejima M."/>
            <person name="Schmutz J."/>
            <person name="Slot J.C."/>
            <person name="St John F."/>
            <person name="Stenlid J."/>
            <person name="Sun H."/>
            <person name="Sun S."/>
            <person name="Syed K."/>
            <person name="Tsang A."/>
            <person name="Wiebenga A."/>
            <person name="Young D."/>
            <person name="Pisabarro A."/>
            <person name="Eastwood D.C."/>
            <person name="Martin F."/>
            <person name="Cullen D."/>
            <person name="Grigoriev I.V."/>
            <person name="Hibbett D.S."/>
        </authorList>
    </citation>
    <scope>NUCLEOTIDE SEQUENCE</scope>
    <source>
        <strain evidence="2">FP-58527</strain>
    </source>
</reference>
<sequence>MRIYEIKMLASKLPINDRREAPSPHTTCIVQPLLDLLNPLEKDATRFPRFRQQLAYRLGISHTTYKPLPPKKLNTMLGEKLSELLDDMRAQRPYIARHSNDVLRAEELLRRSLGLRHTIVWDILEYSEYWVRSVSTGGKAVGWYIPLDPRNPMAVSVITSIPENVKDYQPVRRVIFTIEAYESDQSSLVFARATSALLDSDVPQTWFETEANHDKRTRQLIVCNDPCRNVPQVHRIQWDCPRLDDRTSVGPSMRELFGSLKASDTLSMIPVKANPERQNWVGFVTVEVYCDVYRLYW</sequence>
<keyword evidence="2" id="KW-1185">Reference proteome</keyword>
<dbReference type="InParanoid" id="S8E7L0"/>
<organism evidence="1 2">
    <name type="scientific">Fomitopsis schrenkii</name>
    <name type="common">Brown rot fungus</name>
    <dbReference type="NCBI Taxonomy" id="2126942"/>
    <lineage>
        <taxon>Eukaryota</taxon>
        <taxon>Fungi</taxon>
        <taxon>Dikarya</taxon>
        <taxon>Basidiomycota</taxon>
        <taxon>Agaricomycotina</taxon>
        <taxon>Agaricomycetes</taxon>
        <taxon>Polyporales</taxon>
        <taxon>Fomitopsis</taxon>
    </lineage>
</organism>
<evidence type="ECO:0000313" key="1">
    <source>
        <dbReference type="EMBL" id="EPT01032.1"/>
    </source>
</evidence>
<protein>
    <submittedName>
        <fullName evidence="1">Uncharacterized protein</fullName>
    </submittedName>
</protein>
<name>S8E7L0_FOMSC</name>
<accession>S8E7L0</accession>
<dbReference type="AlphaFoldDB" id="S8E7L0"/>
<dbReference type="EMBL" id="KE504145">
    <property type="protein sequence ID" value="EPT01032.1"/>
    <property type="molecule type" value="Genomic_DNA"/>
</dbReference>
<dbReference type="HOGENOM" id="CLU_937013_0_0_1"/>
<evidence type="ECO:0000313" key="2">
    <source>
        <dbReference type="Proteomes" id="UP000015241"/>
    </source>
</evidence>
<proteinExistence type="predicted"/>
<gene>
    <name evidence="1" type="ORF">FOMPIDRAFT_1016209</name>
</gene>